<keyword evidence="3" id="KW-0378">Hydrolase</keyword>
<evidence type="ECO:0000256" key="4">
    <source>
        <dbReference type="SAM" id="MobiDB-lite"/>
    </source>
</evidence>
<accession>A0ABC9AKE6</accession>
<feature type="compositionally biased region" description="Basic and acidic residues" evidence="4">
    <location>
        <begin position="70"/>
        <end position="91"/>
    </location>
</feature>
<evidence type="ECO:0000259" key="5">
    <source>
        <dbReference type="PROSITE" id="PS50600"/>
    </source>
</evidence>
<sequence length="870" mass="98172">MIKERSKLDHVQGYTIHDVAKLYSKHVAAPNVSHAESTQSIIVDVINYFYQRAQHEKRSSSNLQGNGEGTARDGNMDEPHNDNLNYHEHPPVHPSPRYDCGNAHGHLHEDTVGVAQANQGNGDDTRVAASPQENYANSSDTVIVASAGGEHSASDTVIVTPSVEALSDQSQGGYSQAKRRRLSNSPTSGNNQISGYSIAARTRSHMSPLSQQVSTTLAKQAEFVDNPEEVVNKKLKDRLATRTTSAPPSHNIDGIDTCNDSLGKEGSRCDPNAFNTISKVVADSILNPRSNDTSTVHGVAPVCTQKSANFDHLLPIETVSHPLRQLDPPSVRVSLTTWKPPFFPPNIFCTSTNCYKLYHTEHLCMQVNRAVLPPKPVTASDIVPPFRLLEDFDDDNNYIEDPRKRRRAGLPCDGKTFYDDPTCLASDQDGAPACPESNATYHTTQAQNGVTDEQMDLDSNNTDPIFDETPDLPSRTSRDEAPFFPSPLAALDKRGNTIILSSQESPKTLEVQITAVRTFHDACSSKTIHADTIYNEPYMCFQKCQRIRFNLGSSSAGKQPRRPRRIIQPNSYFRNFQVNVCKAKYIVSTEDLLAYESVLFLSSDPQFASKKVINYDNVQVSYKQLGTLRRSNKVSVDMFVINAFCRKLFKDKHPKDSRRHYFFSTVGDYLMEHPYEGHPKFLHDNCGKCFRLANGCFNFTSSDYVSIILFFPINHGDHWFVSVVAIHDGYFIFLDSVFREDQDYQKMVRSIVIPNFVKAWDEIIGVDWNFDEFVIHHAPFPKQDLKFFSKYDDGIFVMKYLELWYPRINLMQKFSSTNISDIRVRYINEMVFSEHNSNNTEKNLVHNHNVVFEMRRNSGFQLATSHISGM</sequence>
<evidence type="ECO:0000256" key="3">
    <source>
        <dbReference type="ARBA" id="ARBA00022801"/>
    </source>
</evidence>
<keyword evidence="7" id="KW-1185">Reference proteome</keyword>
<dbReference type="InterPro" id="IPR038765">
    <property type="entry name" value="Papain-like_cys_pep_sf"/>
</dbReference>
<comment type="similarity">
    <text evidence="1">Belongs to the peptidase C48 family.</text>
</comment>
<dbReference type="GO" id="GO:0008233">
    <property type="term" value="F:peptidase activity"/>
    <property type="evidence" value="ECO:0007669"/>
    <property type="project" value="UniProtKB-KW"/>
</dbReference>
<feature type="region of interest" description="Disordered" evidence="4">
    <location>
        <begin position="55"/>
        <end position="106"/>
    </location>
</feature>
<name>A0ABC9AKE6_9POAL</name>
<feature type="domain" description="Ubiquitin-like protease family profile" evidence="5">
    <location>
        <begin position="618"/>
        <end position="804"/>
    </location>
</feature>
<dbReference type="SUPFAM" id="SSF54001">
    <property type="entry name" value="Cysteine proteinases"/>
    <property type="match status" value="1"/>
</dbReference>
<evidence type="ECO:0000256" key="1">
    <source>
        <dbReference type="ARBA" id="ARBA00005234"/>
    </source>
</evidence>
<evidence type="ECO:0000313" key="6">
    <source>
        <dbReference type="EMBL" id="CAL4978924.1"/>
    </source>
</evidence>
<dbReference type="PROSITE" id="PS50600">
    <property type="entry name" value="ULP_PROTEASE"/>
    <property type="match status" value="1"/>
</dbReference>
<organism evidence="6 7">
    <name type="scientific">Urochloa decumbens</name>
    <dbReference type="NCBI Taxonomy" id="240449"/>
    <lineage>
        <taxon>Eukaryota</taxon>
        <taxon>Viridiplantae</taxon>
        <taxon>Streptophyta</taxon>
        <taxon>Embryophyta</taxon>
        <taxon>Tracheophyta</taxon>
        <taxon>Spermatophyta</taxon>
        <taxon>Magnoliopsida</taxon>
        <taxon>Liliopsida</taxon>
        <taxon>Poales</taxon>
        <taxon>Poaceae</taxon>
        <taxon>PACMAD clade</taxon>
        <taxon>Panicoideae</taxon>
        <taxon>Panicodae</taxon>
        <taxon>Paniceae</taxon>
        <taxon>Melinidinae</taxon>
        <taxon>Urochloa</taxon>
    </lineage>
</organism>
<protein>
    <recommendedName>
        <fullName evidence="5">Ubiquitin-like protease family profile domain-containing protein</fullName>
    </recommendedName>
</protein>
<dbReference type="InterPro" id="IPR003653">
    <property type="entry name" value="Peptidase_C48_C"/>
</dbReference>
<feature type="region of interest" description="Disordered" evidence="4">
    <location>
        <begin position="163"/>
        <end position="193"/>
    </location>
</feature>
<feature type="compositionally biased region" description="Polar residues" evidence="4">
    <location>
        <begin position="183"/>
        <end position="193"/>
    </location>
</feature>
<dbReference type="Gene3D" id="3.40.395.10">
    <property type="entry name" value="Adenoviral Proteinase, Chain A"/>
    <property type="match status" value="1"/>
</dbReference>
<dbReference type="Proteomes" id="UP001497457">
    <property type="component" value="Chromosome 21rd"/>
</dbReference>
<reference evidence="6 7" key="2">
    <citation type="submission" date="2024-10" db="EMBL/GenBank/DDBJ databases">
        <authorList>
            <person name="Ryan C."/>
        </authorList>
    </citation>
    <scope>NUCLEOTIDE SEQUENCE [LARGE SCALE GENOMIC DNA]</scope>
</reference>
<evidence type="ECO:0000256" key="2">
    <source>
        <dbReference type="ARBA" id="ARBA00022670"/>
    </source>
</evidence>
<dbReference type="AlphaFoldDB" id="A0ABC9AKE6"/>
<gene>
    <name evidence="6" type="ORF">URODEC1_LOCUS55025</name>
</gene>
<proteinExistence type="inferred from homology"/>
<dbReference type="EMBL" id="OZ075131">
    <property type="protein sequence ID" value="CAL4978924.1"/>
    <property type="molecule type" value="Genomic_DNA"/>
</dbReference>
<keyword evidence="2" id="KW-0645">Protease</keyword>
<dbReference type="Pfam" id="PF02902">
    <property type="entry name" value="Peptidase_C48"/>
    <property type="match status" value="1"/>
</dbReference>
<reference evidence="7" key="1">
    <citation type="submission" date="2024-06" db="EMBL/GenBank/DDBJ databases">
        <authorList>
            <person name="Ryan C."/>
        </authorList>
    </citation>
    <scope>NUCLEOTIDE SEQUENCE [LARGE SCALE GENOMIC DNA]</scope>
</reference>
<dbReference type="GO" id="GO:0006508">
    <property type="term" value="P:proteolysis"/>
    <property type="evidence" value="ECO:0007669"/>
    <property type="project" value="UniProtKB-KW"/>
</dbReference>
<evidence type="ECO:0000313" key="7">
    <source>
        <dbReference type="Proteomes" id="UP001497457"/>
    </source>
</evidence>